<protein>
    <submittedName>
        <fullName evidence="1">Uncharacterized protein</fullName>
    </submittedName>
</protein>
<proteinExistence type="predicted"/>
<evidence type="ECO:0000313" key="2">
    <source>
        <dbReference type="Proteomes" id="UP001218188"/>
    </source>
</evidence>
<dbReference type="EMBL" id="JARJCM010000011">
    <property type="protein sequence ID" value="KAJ7042779.1"/>
    <property type="molecule type" value="Genomic_DNA"/>
</dbReference>
<accession>A0AAD6TAZ7</accession>
<reference evidence="1" key="1">
    <citation type="submission" date="2023-03" db="EMBL/GenBank/DDBJ databases">
        <title>Massive genome expansion in bonnet fungi (Mycena s.s.) driven by repeated elements and novel gene families across ecological guilds.</title>
        <authorList>
            <consortium name="Lawrence Berkeley National Laboratory"/>
            <person name="Harder C.B."/>
            <person name="Miyauchi S."/>
            <person name="Viragh M."/>
            <person name="Kuo A."/>
            <person name="Thoen E."/>
            <person name="Andreopoulos B."/>
            <person name="Lu D."/>
            <person name="Skrede I."/>
            <person name="Drula E."/>
            <person name="Henrissat B."/>
            <person name="Morin E."/>
            <person name="Kohler A."/>
            <person name="Barry K."/>
            <person name="LaButti K."/>
            <person name="Morin E."/>
            <person name="Salamov A."/>
            <person name="Lipzen A."/>
            <person name="Mereny Z."/>
            <person name="Hegedus B."/>
            <person name="Baldrian P."/>
            <person name="Stursova M."/>
            <person name="Weitz H."/>
            <person name="Taylor A."/>
            <person name="Grigoriev I.V."/>
            <person name="Nagy L.G."/>
            <person name="Martin F."/>
            <person name="Kauserud H."/>
        </authorList>
    </citation>
    <scope>NUCLEOTIDE SEQUENCE</scope>
    <source>
        <strain evidence="1">CBHHK200</strain>
    </source>
</reference>
<keyword evidence="2" id="KW-1185">Reference proteome</keyword>
<comment type="caution">
    <text evidence="1">The sequence shown here is derived from an EMBL/GenBank/DDBJ whole genome shotgun (WGS) entry which is preliminary data.</text>
</comment>
<dbReference type="AlphaFoldDB" id="A0AAD6TAZ7"/>
<evidence type="ECO:0000313" key="1">
    <source>
        <dbReference type="EMBL" id="KAJ7042779.1"/>
    </source>
</evidence>
<organism evidence="1 2">
    <name type="scientific">Mycena alexandri</name>
    <dbReference type="NCBI Taxonomy" id="1745969"/>
    <lineage>
        <taxon>Eukaryota</taxon>
        <taxon>Fungi</taxon>
        <taxon>Dikarya</taxon>
        <taxon>Basidiomycota</taxon>
        <taxon>Agaricomycotina</taxon>
        <taxon>Agaricomycetes</taxon>
        <taxon>Agaricomycetidae</taxon>
        <taxon>Agaricales</taxon>
        <taxon>Marasmiineae</taxon>
        <taxon>Mycenaceae</taxon>
        <taxon>Mycena</taxon>
    </lineage>
</organism>
<gene>
    <name evidence="1" type="ORF">C8F04DRAFT_1175891</name>
</gene>
<name>A0AAD6TAZ7_9AGAR</name>
<dbReference type="Proteomes" id="UP001218188">
    <property type="component" value="Unassembled WGS sequence"/>
</dbReference>
<sequence>MFKLLATPLNFFAVRRAVRSAQHVLDMSNASACRFEFWSSGERPGLIRHVFSLTLCKFNFGFVVPPSDDHALDASNDLRYKFKSSREYATAFYGKPRRRRMQGMIHNDYLYPFTRRDETVGIPKKLKVLATFDGYLSAPRA</sequence>